<keyword evidence="2" id="KW-1185">Reference proteome</keyword>
<proteinExistence type="predicted"/>
<dbReference type="OrthoDB" id="10550923at2759"/>
<comment type="caution">
    <text evidence="1">The sequence shown here is derived from an EMBL/GenBank/DDBJ whole genome shotgun (WGS) entry which is preliminary data.</text>
</comment>
<accession>A0A811R0E7</accession>
<protein>
    <submittedName>
        <fullName evidence="1">Uncharacterized protein</fullName>
    </submittedName>
</protein>
<evidence type="ECO:0000313" key="1">
    <source>
        <dbReference type="EMBL" id="CAD6262411.1"/>
    </source>
</evidence>
<gene>
    <name evidence="1" type="ORF">NCGR_LOCUS45757</name>
</gene>
<organism evidence="1 2">
    <name type="scientific">Miscanthus lutarioriparius</name>
    <dbReference type="NCBI Taxonomy" id="422564"/>
    <lineage>
        <taxon>Eukaryota</taxon>
        <taxon>Viridiplantae</taxon>
        <taxon>Streptophyta</taxon>
        <taxon>Embryophyta</taxon>
        <taxon>Tracheophyta</taxon>
        <taxon>Spermatophyta</taxon>
        <taxon>Magnoliopsida</taxon>
        <taxon>Liliopsida</taxon>
        <taxon>Poales</taxon>
        <taxon>Poaceae</taxon>
        <taxon>PACMAD clade</taxon>
        <taxon>Panicoideae</taxon>
        <taxon>Andropogonodae</taxon>
        <taxon>Andropogoneae</taxon>
        <taxon>Saccharinae</taxon>
        <taxon>Miscanthus</taxon>
    </lineage>
</organism>
<evidence type="ECO:0000313" key="2">
    <source>
        <dbReference type="Proteomes" id="UP000604825"/>
    </source>
</evidence>
<dbReference type="Proteomes" id="UP000604825">
    <property type="component" value="Unassembled WGS sequence"/>
</dbReference>
<name>A0A811R0E7_9POAL</name>
<dbReference type="AlphaFoldDB" id="A0A811R0E7"/>
<dbReference type="EMBL" id="CAJGYO010000012">
    <property type="protein sequence ID" value="CAD6262411.1"/>
    <property type="molecule type" value="Genomic_DNA"/>
</dbReference>
<reference evidence="1" key="1">
    <citation type="submission" date="2020-10" db="EMBL/GenBank/DDBJ databases">
        <authorList>
            <person name="Han B."/>
            <person name="Lu T."/>
            <person name="Zhao Q."/>
            <person name="Huang X."/>
            <person name="Zhao Y."/>
        </authorList>
    </citation>
    <scope>NUCLEOTIDE SEQUENCE</scope>
</reference>
<sequence length="76" mass="8542">MVIDFNDPAVLLAAEQCSCKKLISLFNYAVKKNLTGMSISNLEIFASKVADCDEIDNTDTYFFGIRLRKLSLCQDQ</sequence>